<dbReference type="InterPro" id="IPR011989">
    <property type="entry name" value="ARM-like"/>
</dbReference>
<dbReference type="InterPro" id="IPR000225">
    <property type="entry name" value="Armadillo"/>
</dbReference>
<dbReference type="GO" id="GO:0016491">
    <property type="term" value="F:oxidoreductase activity"/>
    <property type="evidence" value="ECO:0007669"/>
    <property type="project" value="TreeGrafter"/>
</dbReference>
<keyword evidence="4" id="KW-1185">Reference proteome</keyword>
<dbReference type="Pfam" id="PF13646">
    <property type="entry name" value="HEAT_2"/>
    <property type="match status" value="7"/>
</dbReference>
<keyword evidence="3" id="KW-0456">Lyase</keyword>
<dbReference type="SMART" id="SM00567">
    <property type="entry name" value="EZ_HEAT"/>
    <property type="match status" value="27"/>
</dbReference>
<protein>
    <submittedName>
        <fullName evidence="3">PBS lyase</fullName>
    </submittedName>
</protein>
<feature type="compositionally biased region" description="Acidic residues" evidence="1">
    <location>
        <begin position="107"/>
        <end position="117"/>
    </location>
</feature>
<dbReference type="Proteomes" id="UP000035301">
    <property type="component" value="Unassembled WGS sequence"/>
</dbReference>
<dbReference type="PANTHER" id="PTHR12697">
    <property type="entry name" value="PBS LYASE HEAT-LIKE PROTEIN"/>
    <property type="match status" value="1"/>
</dbReference>
<keyword evidence="2" id="KW-0472">Membrane</keyword>
<accession>A0A0H1QY07</accession>
<dbReference type="STRING" id="1550566.SZ63_09285"/>
<keyword evidence="2" id="KW-0812">Transmembrane</keyword>
<evidence type="ECO:0000313" key="3">
    <source>
        <dbReference type="EMBL" id="KLK87798.1"/>
    </source>
</evidence>
<dbReference type="PATRIC" id="fig|1550566.3.peg.2019"/>
<sequence length="1421" mass="148909">MCIEARRAVPDSQSADAAAGIRDVVVVLPVSAERRVPWPVDDRSPSQTLRTLICAIFWIICLLLLLPGAGVPGMPAVESVCPIVALPGLFGPNGSSLIRHWIKRDAEESDGEDDPEPPDAGMSVEAPPGGHAPADDRTSVFERLDNVPDALRRFDDLVSPDGAATPPSPAEFLADSPGVIASPDKIDVPAPAEGAKTDEVFPDFSLPDKTPSLSSDDLPAPYPGALSDEELMQILEFDDDASRSGIDELEFELDLAEEEPAPVAAGSDERPIESLIDDLGSDDAEVRGRAVGAIAERGADAVEPLVRALALAGDRRRWCVAEALALIGEDSIPALIAALGDATAQIGAAATLVRIGSPAVSPLIAALAGDDGEVQFGARYALREIGDEAIPSLIEALGAPERSIRRSAASVLRELGWKSPDDAGAIRYLVADEAWLDVADYGETAVEPLVRILKSPDREVWWNAARTLGEIGGAAIDPLVEFLHEADDEIRPLAAMALTEIGSPAVEPLIGLLSVPSLRGTAAAALVKIGEPAAEACIRALDSTDGEVEETLRNVLGALGEPAVPALIQSLTSGQSRIRSRVAIILARMNWEPWSDAERAWYLIAREEWMELARMGSSAVEPLIRTLNGDDDRIRCEAAATLGEIGEPAGVGPLVDALADEAVAPVAADALVAIGEPAVAPVLEILENGGGAARENAVEVLGRLGTPEAVPAIVELVRTGEDRLHRKAVDALIGIGAPAVDALIPLLGEEGDGQAGATAALTGIGDPAVEPLAGALGGENSSIRMGAARVLEKLEWAPEEGTEEEIVYLIALQRWPEVVELGAPAVDLLVARLGDLDEAVQAAAMEALVGIAAPAVPSLIRLLGRKALREPAEETLVAIGEPAVEPLIQALDKVRLRKTAAGVLVRIGRPAAGALVPVLGHPEIGQTAAGILEAMGEASFEALVEALGNDDALIRQRAGDVLAGLGEAAAAPLIGALGHPDDTLRLGAIDALTRFGDPVVDLLTQALNDERYLVRLGAAEVLGRAGWEPQTESETVWYLIAKEQWASVAGIGPGAVEPLIRTLNDPDSAIQVGAARALGMIGGSAVAKLIYELRTEQDGTQRKAVEALKMIGEPAVIPLIDALQDRDWQIRLGAARALVGIGDPAVEPLVRALRAAPPAIRMGAAATLGKIGNPAAIEPLTDALLQDDWRLGRVVVRALGMMGEPAVRPLLRVLRDGNDASRKSAVAALVLIGEPACRLLPGALTDEHFRVRAGVADALDRLEWSPATGEEAVVYLIAKERWGDLARVGPVAVEPLLAVLDDRDDSIRRRAAKVLGEIGDPRAVPGLMNLLHDDYYSVRREAATAIVATGAPAMEPVVAALGDPDGDVRKRAADVLAEIGDARAIGALERIFDDEDWYARKAAENAVERIRARAGKETGGL</sequence>
<dbReference type="OrthoDB" id="142930at2157"/>
<proteinExistence type="predicted"/>
<dbReference type="InterPro" id="IPR016024">
    <property type="entry name" value="ARM-type_fold"/>
</dbReference>
<keyword evidence="2" id="KW-1133">Transmembrane helix</keyword>
<dbReference type="SUPFAM" id="SSF48371">
    <property type="entry name" value="ARM repeat"/>
    <property type="match status" value="3"/>
</dbReference>
<dbReference type="InterPro" id="IPR004155">
    <property type="entry name" value="PBS_lyase_HEAT"/>
</dbReference>
<feature type="region of interest" description="Disordered" evidence="1">
    <location>
        <begin position="157"/>
        <end position="217"/>
    </location>
</feature>
<evidence type="ECO:0000313" key="4">
    <source>
        <dbReference type="Proteomes" id="UP000035301"/>
    </source>
</evidence>
<evidence type="ECO:0000256" key="2">
    <source>
        <dbReference type="SAM" id="Phobius"/>
    </source>
</evidence>
<feature type="transmembrane region" description="Helical" evidence="2">
    <location>
        <begin position="52"/>
        <end position="71"/>
    </location>
</feature>
<dbReference type="EMBL" id="JXOJ01000004">
    <property type="protein sequence ID" value="KLK87798.1"/>
    <property type="molecule type" value="Genomic_DNA"/>
</dbReference>
<dbReference type="PANTHER" id="PTHR12697:SF5">
    <property type="entry name" value="DEOXYHYPUSINE HYDROXYLASE"/>
    <property type="match status" value="1"/>
</dbReference>
<reference evidence="3 4" key="1">
    <citation type="journal article" date="2015" name="Int. J. Syst. Evol. Microbiol.">
        <title>Methanoculleus sediminis sp. nov., a methanogen from sediments near a submarine mud volcano.</title>
        <authorList>
            <person name="Chen S.C."/>
            <person name="Chen M.F."/>
            <person name="Lai M.C."/>
            <person name="Weng C.Y."/>
            <person name="Wu S.Y."/>
            <person name="Lin S."/>
            <person name="Yang T.F."/>
            <person name="Chen P.C."/>
        </authorList>
    </citation>
    <scope>NUCLEOTIDE SEQUENCE [LARGE SCALE GENOMIC DNA]</scope>
    <source>
        <strain evidence="3 4">S3Fa</strain>
    </source>
</reference>
<feature type="region of interest" description="Disordered" evidence="1">
    <location>
        <begin position="106"/>
        <end position="137"/>
    </location>
</feature>
<name>A0A0H1QY07_9EURY</name>
<evidence type="ECO:0000256" key="1">
    <source>
        <dbReference type="SAM" id="MobiDB-lite"/>
    </source>
</evidence>
<gene>
    <name evidence="3" type="ORF">SZ63_09285</name>
</gene>
<dbReference type="GO" id="GO:0016829">
    <property type="term" value="F:lyase activity"/>
    <property type="evidence" value="ECO:0007669"/>
    <property type="project" value="UniProtKB-KW"/>
</dbReference>
<dbReference type="Gene3D" id="1.25.10.10">
    <property type="entry name" value="Leucine-rich Repeat Variant"/>
    <property type="match status" value="11"/>
</dbReference>
<organism evidence="3 4">
    <name type="scientific">Methanoculleus sediminis</name>
    <dbReference type="NCBI Taxonomy" id="1550566"/>
    <lineage>
        <taxon>Archaea</taxon>
        <taxon>Methanobacteriati</taxon>
        <taxon>Methanobacteriota</taxon>
        <taxon>Stenosarchaea group</taxon>
        <taxon>Methanomicrobia</taxon>
        <taxon>Methanomicrobiales</taxon>
        <taxon>Methanomicrobiaceae</taxon>
        <taxon>Methanoculleus</taxon>
    </lineage>
</organism>
<comment type="caution">
    <text evidence="3">The sequence shown here is derived from an EMBL/GenBank/DDBJ whole genome shotgun (WGS) entry which is preliminary data.</text>
</comment>
<dbReference type="SMART" id="SM00185">
    <property type="entry name" value="ARM"/>
    <property type="match status" value="9"/>
</dbReference>